<dbReference type="RefSeq" id="YP_009505747.1">
    <property type="nucleotide sequence ID" value="NC_038349.1"/>
</dbReference>
<sequence length="104" mass="11560">MERPLPGPNVMLPAISLTDPPNLDHHLAYRRKEAIWKQLISSEHKKWCLCGSYRNHFLPPEKSLINEEKSCSEDVVTGGGGDGREGEDDSKDMVGEDAISDAEL</sequence>
<accession>A8DMP6</accession>
<dbReference type="EMBL" id="EF538877">
    <property type="protein sequence ID" value="ABU55880.1"/>
    <property type="molecule type" value="Genomic_DNA"/>
</dbReference>
<feature type="region of interest" description="Disordered" evidence="1">
    <location>
        <begin position="69"/>
        <end position="104"/>
    </location>
</feature>
<dbReference type="GeneID" id="37616662"/>
<reference evidence="3 4" key="1">
    <citation type="journal article" date="2007" name="J. Gen. Virol.">
        <title>Circular genomes related to anelloviruses identified in human and animal samples by using a combined rolling-circle amplification/sequence-independent single primer amplification approach.</title>
        <authorList>
            <person name="Biagini P."/>
            <person name="Uch R."/>
            <person name="Belhouchet M."/>
            <person name="Attoui H."/>
            <person name="Cantaloube J.F."/>
            <person name="Brisbarre N."/>
            <person name="de Micco P."/>
        </authorList>
    </citation>
    <scope>NUCLEOTIDE SEQUENCE [LARGE SCALE GENOMIC DNA]</scope>
    <source>
        <strain evidence="3">PRA1</strain>
    </source>
</reference>
<evidence type="ECO:0000256" key="1">
    <source>
        <dbReference type="SAM" id="MobiDB-lite"/>
    </source>
</evidence>
<feature type="domain" description="Hepatitis TT virus Orf2/Gyrovirus Vp2 N-terminal" evidence="2">
    <location>
        <begin position="29"/>
        <end position="65"/>
    </location>
</feature>
<dbReference type="InterPro" id="IPR004118">
    <property type="entry name" value="HEV_TT_vir_Orf2/Gyrovir_Vp2_N"/>
</dbReference>
<dbReference type="OrthoDB" id="28870at10239"/>
<evidence type="ECO:0000313" key="4">
    <source>
        <dbReference type="Proteomes" id="UP000232604"/>
    </source>
</evidence>
<protein>
    <submittedName>
        <fullName evidence="3">ORF2</fullName>
    </submittedName>
</protein>
<evidence type="ECO:0000313" key="3">
    <source>
        <dbReference type="EMBL" id="ABU55880.1"/>
    </source>
</evidence>
<dbReference type="KEGG" id="vg:37616662"/>
<dbReference type="Proteomes" id="UP000232604">
    <property type="component" value="Segment"/>
</dbReference>
<dbReference type="Pfam" id="PF02957">
    <property type="entry name" value="TT_ORF2-like"/>
    <property type="match status" value="1"/>
</dbReference>
<organism evidence="3 4">
    <name type="scientific">Torque teno felis virus 2</name>
    <dbReference type="NCBI Taxonomy" id="2065043"/>
    <lineage>
        <taxon>Viruses</taxon>
        <taxon>Monodnaviria</taxon>
        <taxon>Shotokuvirae</taxon>
        <taxon>Commensaviricota</taxon>
        <taxon>Cardeaviricetes</taxon>
        <taxon>Sanitavirales</taxon>
        <taxon>Anelloviridae</taxon>
        <taxon>Etatorquevirus</taxon>
        <taxon>Etatorquevirus felid2</taxon>
    </lineage>
</organism>
<evidence type="ECO:0000259" key="2">
    <source>
        <dbReference type="Pfam" id="PF02957"/>
    </source>
</evidence>
<name>A8DMP6_9VIRU</name>
<keyword evidence="4" id="KW-1185">Reference proteome</keyword>
<proteinExistence type="predicted"/>